<comment type="caution">
    <text evidence="1">The sequence shown here is derived from an EMBL/GenBank/DDBJ whole genome shotgun (WGS) entry which is preliminary data.</text>
</comment>
<evidence type="ECO:0000313" key="2">
    <source>
        <dbReference type="Proteomes" id="UP001293593"/>
    </source>
</evidence>
<protein>
    <submittedName>
        <fullName evidence="1">Uncharacterized protein</fullName>
    </submittedName>
</protein>
<dbReference type="AlphaFoldDB" id="A0AAE1TIL9"/>
<dbReference type="EMBL" id="JAWXYG010000001">
    <property type="protein sequence ID" value="KAK4284929.1"/>
    <property type="molecule type" value="Genomic_DNA"/>
</dbReference>
<sequence length="66" mass="7545">MITRIEYQHNCSKACHSLARKKNQQNLSTSVFISVTVTSNQFKSLQLFPSISLTKNHLTFSESLTR</sequence>
<reference evidence="1" key="1">
    <citation type="submission" date="2023-10" db="EMBL/GenBank/DDBJ databases">
        <title>Chromosome-level genome of the transformable northern wattle, Acacia crassicarpa.</title>
        <authorList>
            <person name="Massaro I."/>
            <person name="Sinha N.R."/>
            <person name="Poethig S."/>
            <person name="Leichty A.R."/>
        </authorList>
    </citation>
    <scope>NUCLEOTIDE SEQUENCE</scope>
    <source>
        <strain evidence="1">Acra3RX</strain>
        <tissue evidence="1">Leaf</tissue>
    </source>
</reference>
<evidence type="ECO:0000313" key="1">
    <source>
        <dbReference type="EMBL" id="KAK4284929.1"/>
    </source>
</evidence>
<organism evidence="1 2">
    <name type="scientific">Acacia crassicarpa</name>
    <name type="common">northern wattle</name>
    <dbReference type="NCBI Taxonomy" id="499986"/>
    <lineage>
        <taxon>Eukaryota</taxon>
        <taxon>Viridiplantae</taxon>
        <taxon>Streptophyta</taxon>
        <taxon>Embryophyta</taxon>
        <taxon>Tracheophyta</taxon>
        <taxon>Spermatophyta</taxon>
        <taxon>Magnoliopsida</taxon>
        <taxon>eudicotyledons</taxon>
        <taxon>Gunneridae</taxon>
        <taxon>Pentapetalae</taxon>
        <taxon>rosids</taxon>
        <taxon>fabids</taxon>
        <taxon>Fabales</taxon>
        <taxon>Fabaceae</taxon>
        <taxon>Caesalpinioideae</taxon>
        <taxon>mimosoid clade</taxon>
        <taxon>Acacieae</taxon>
        <taxon>Acacia</taxon>
    </lineage>
</organism>
<proteinExistence type="predicted"/>
<dbReference type="Proteomes" id="UP001293593">
    <property type="component" value="Unassembled WGS sequence"/>
</dbReference>
<keyword evidence="2" id="KW-1185">Reference proteome</keyword>
<accession>A0AAE1TIL9</accession>
<name>A0AAE1TIL9_9FABA</name>
<gene>
    <name evidence="1" type="ORF">QN277_001695</name>
</gene>